<comment type="subcellular location">
    <subcellularLocation>
        <location evidence="1">Secreted</location>
    </subcellularLocation>
</comment>
<keyword evidence="15" id="KW-1185">Reference proteome</keyword>
<feature type="domain" description="Peptidase S1" evidence="12">
    <location>
        <begin position="666"/>
        <end position="926"/>
    </location>
</feature>
<sequence>MGGELDCADEVLVIPIEKIMAHEEHCDLYGANCTSIHDCDVLKNLIHKSPKLRARSVEYICGFDGDVARVCCPSTPSDEFFMDSLTTTDGDYYGEEYDESMQSNELSEAKCGMGVKCVSIEDCDVLKELIHKSSRDRLTVTKFHCGYDGDVPRVCCPPSNIKRCPTLEGTIGTCVSLENCPYLVKRKSTEKAQDIEYVQRSRCPGPKVLSVCCDLSLNISNIDTHVLPDPMIGGVDNTDNRFLTDCAVLNETLGVMPSTSECCGIEANSGNRIIGGTETAIDEYPWLAMLEYELPYLCGGTLISRRHVLTAAHCLVGDTMAPRGVKSVRLGEYDTENDGPDCVEVEGGGDDCTEGAITFKINKIIVHPGYNSELEVLKANDIGLLKLDGTVPYNDFIRPICLPKADLYEMPISPTLRFHVAGWGAVSETKERSRVKLQVDLPVIKQEECKKLYNLNEKPLVWNKQFCAGGEPDKDTCRGDSGGPLTYVDPVKKINEIIGITSFGILKCGTQRRPKTNCTSPDGKRGVCIPLNDCKSILDILEKKEMTAGEKNFLRYSRCGPVDSKISVCCVKDTLDNACFNADAMQGVCIDVRSCPSIIKLLQPPVPQGSLDFIKNSRCLGKTSHSICCGPDHVEKVPIRICNQSAAPPDVRTECCGVDPSTGNKIFGGNATAIDQYPWLALIEYRDKNNKIKLLCGAALISSKYVLTAGHCVIGPVLNSGKPENIRLGEYDTSNSESDCVEGEGGGVDCADEVLVIPIEKIIAHEGYDPMSPLRRNDIALIRMATSAPYTGFIQPICLPTTDVTLSKDNLVFTAAGWGAVSTEQSTSNVKMHVDLPLKGDEECQKAYNVSTRKLQLWNRQLCAGGVKGKDTCRGDSGGPLMYDNGRTYSVIGVVSFGPSPCGLENVPGVYTKVYEYLPWIRTNIKP</sequence>
<evidence type="ECO:0000256" key="4">
    <source>
        <dbReference type="ARBA" id="ARBA00022729"/>
    </source>
</evidence>
<keyword evidence="6 11" id="KW-0720">Serine protease</keyword>
<accession>A0A212F8R3</accession>
<keyword evidence="5 11" id="KW-0378">Hydrolase</keyword>
<feature type="domain" description="Peptidase S1" evidence="12">
    <location>
        <begin position="273"/>
        <end position="546"/>
    </location>
</feature>
<evidence type="ECO:0000313" key="15">
    <source>
        <dbReference type="Proteomes" id="UP000007151"/>
    </source>
</evidence>
<feature type="domain" description="Clip" evidence="13">
    <location>
        <begin position="517"/>
        <end position="570"/>
    </location>
</feature>
<dbReference type="InParanoid" id="A0A212F8R3"/>
<evidence type="ECO:0000259" key="12">
    <source>
        <dbReference type="PROSITE" id="PS50240"/>
    </source>
</evidence>
<reference evidence="14 15" key="1">
    <citation type="journal article" date="2011" name="Cell">
        <title>The monarch butterfly genome yields insights into long-distance migration.</title>
        <authorList>
            <person name="Zhan S."/>
            <person name="Merlin C."/>
            <person name="Boore J.L."/>
            <person name="Reppert S.M."/>
        </authorList>
    </citation>
    <scope>NUCLEOTIDE SEQUENCE [LARGE SCALE GENOMIC DNA]</scope>
    <source>
        <strain evidence="14">F-2</strain>
    </source>
</reference>
<keyword evidence="3 11" id="KW-0645">Protease</keyword>
<dbReference type="eggNOG" id="KOG3627">
    <property type="taxonomic scope" value="Eukaryota"/>
</dbReference>
<dbReference type="PROSITE" id="PS51888">
    <property type="entry name" value="CLIP"/>
    <property type="match status" value="3"/>
</dbReference>
<dbReference type="Proteomes" id="UP000007151">
    <property type="component" value="Unassembled WGS sequence"/>
</dbReference>
<dbReference type="FunFam" id="3.30.1640.30:FF:000001">
    <property type="entry name" value="Serine protease 7"/>
    <property type="match status" value="1"/>
</dbReference>
<gene>
    <name evidence="14" type="ORF">KGM_206562</name>
</gene>
<dbReference type="GO" id="GO:0004252">
    <property type="term" value="F:serine-type endopeptidase activity"/>
    <property type="evidence" value="ECO:0007669"/>
    <property type="project" value="InterPro"/>
</dbReference>
<keyword evidence="4" id="KW-0732">Signal</keyword>
<dbReference type="KEGG" id="dpl:KGM_206562"/>
<protein>
    <submittedName>
        <fullName evidence="14">Prophenol oxidase activating enzyme 3</fullName>
    </submittedName>
</protein>
<evidence type="ECO:0000256" key="3">
    <source>
        <dbReference type="ARBA" id="ARBA00022670"/>
    </source>
</evidence>
<dbReference type="FunFam" id="2.40.10.10:FF:000028">
    <property type="entry name" value="Serine protease easter"/>
    <property type="match status" value="2"/>
</dbReference>
<evidence type="ECO:0000256" key="5">
    <source>
        <dbReference type="ARBA" id="ARBA00022801"/>
    </source>
</evidence>
<dbReference type="Pfam" id="PF00089">
    <property type="entry name" value="Trypsin"/>
    <property type="match status" value="2"/>
</dbReference>
<evidence type="ECO:0000256" key="1">
    <source>
        <dbReference type="ARBA" id="ARBA00004613"/>
    </source>
</evidence>
<keyword evidence="2" id="KW-0964">Secreted</keyword>
<evidence type="ECO:0000256" key="8">
    <source>
        <dbReference type="ARBA" id="ARBA00023157"/>
    </source>
</evidence>
<dbReference type="GO" id="GO:0005576">
    <property type="term" value="C:extracellular region"/>
    <property type="evidence" value="ECO:0007669"/>
    <property type="project" value="UniProtKB-SubCell"/>
</dbReference>
<dbReference type="Pfam" id="PF12032">
    <property type="entry name" value="CLIP"/>
    <property type="match status" value="4"/>
</dbReference>
<name>A0A212F8R3_DANPL</name>
<dbReference type="InterPro" id="IPR009003">
    <property type="entry name" value="Peptidase_S1_PA"/>
</dbReference>
<dbReference type="CDD" id="cd00190">
    <property type="entry name" value="Tryp_SPc"/>
    <property type="match status" value="2"/>
</dbReference>
<dbReference type="Gene3D" id="3.30.1640.30">
    <property type="match status" value="4"/>
</dbReference>
<dbReference type="InterPro" id="IPR001314">
    <property type="entry name" value="Peptidase_S1A"/>
</dbReference>
<keyword evidence="9" id="KW-0325">Glycoprotein</keyword>
<dbReference type="STRING" id="278856.A0A212F8R3"/>
<feature type="domain" description="Clip" evidence="13">
    <location>
        <begin position="578"/>
        <end position="629"/>
    </location>
</feature>
<proteinExistence type="inferred from homology"/>
<feature type="domain" description="Clip" evidence="13">
    <location>
        <begin position="163"/>
        <end position="213"/>
    </location>
</feature>
<dbReference type="InterPro" id="IPR033116">
    <property type="entry name" value="TRYPSIN_SER"/>
</dbReference>
<dbReference type="PRINTS" id="PR00722">
    <property type="entry name" value="CHYMOTRYPSIN"/>
</dbReference>
<evidence type="ECO:0000259" key="13">
    <source>
        <dbReference type="PROSITE" id="PS51888"/>
    </source>
</evidence>
<evidence type="ECO:0000256" key="7">
    <source>
        <dbReference type="ARBA" id="ARBA00023145"/>
    </source>
</evidence>
<evidence type="ECO:0000256" key="9">
    <source>
        <dbReference type="ARBA" id="ARBA00023180"/>
    </source>
</evidence>
<dbReference type="PROSITE" id="PS50240">
    <property type="entry name" value="TRYPSIN_DOM"/>
    <property type="match status" value="2"/>
</dbReference>
<dbReference type="PANTHER" id="PTHR24256">
    <property type="entry name" value="TRYPTASE-RELATED"/>
    <property type="match status" value="1"/>
</dbReference>
<evidence type="ECO:0000256" key="10">
    <source>
        <dbReference type="ARBA" id="ARBA00024195"/>
    </source>
</evidence>
<comment type="similarity">
    <text evidence="10">Belongs to the peptidase S1 family. CLIP subfamily.</text>
</comment>
<dbReference type="SMART" id="SM00680">
    <property type="entry name" value="CLIP"/>
    <property type="match status" value="5"/>
</dbReference>
<dbReference type="AlphaFoldDB" id="A0A212F8R3"/>
<keyword evidence="8" id="KW-1015">Disulfide bond</keyword>
<dbReference type="InterPro" id="IPR001254">
    <property type="entry name" value="Trypsin_dom"/>
</dbReference>
<organism evidence="14 15">
    <name type="scientific">Danaus plexippus plexippus</name>
    <dbReference type="NCBI Taxonomy" id="278856"/>
    <lineage>
        <taxon>Eukaryota</taxon>
        <taxon>Metazoa</taxon>
        <taxon>Ecdysozoa</taxon>
        <taxon>Arthropoda</taxon>
        <taxon>Hexapoda</taxon>
        <taxon>Insecta</taxon>
        <taxon>Pterygota</taxon>
        <taxon>Neoptera</taxon>
        <taxon>Endopterygota</taxon>
        <taxon>Lepidoptera</taxon>
        <taxon>Glossata</taxon>
        <taxon>Ditrysia</taxon>
        <taxon>Papilionoidea</taxon>
        <taxon>Nymphalidae</taxon>
        <taxon>Danainae</taxon>
        <taxon>Danaini</taxon>
        <taxon>Danaina</taxon>
        <taxon>Danaus</taxon>
        <taxon>Danaus</taxon>
    </lineage>
</organism>
<comment type="caution">
    <text evidence="14">The sequence shown here is derived from an EMBL/GenBank/DDBJ whole genome shotgun (WGS) entry which is preliminary data.</text>
</comment>
<dbReference type="SUPFAM" id="SSF50494">
    <property type="entry name" value="Trypsin-like serine proteases"/>
    <property type="match status" value="2"/>
</dbReference>
<evidence type="ECO:0000256" key="2">
    <source>
        <dbReference type="ARBA" id="ARBA00022525"/>
    </source>
</evidence>
<dbReference type="FunCoup" id="A0A212F8R3">
    <property type="interactions" value="35"/>
</dbReference>
<evidence type="ECO:0000256" key="11">
    <source>
        <dbReference type="RuleBase" id="RU363034"/>
    </source>
</evidence>
<keyword evidence="7" id="KW-0865">Zymogen</keyword>
<dbReference type="InterPro" id="IPR018114">
    <property type="entry name" value="TRYPSIN_HIS"/>
</dbReference>
<evidence type="ECO:0000256" key="6">
    <source>
        <dbReference type="ARBA" id="ARBA00022825"/>
    </source>
</evidence>
<dbReference type="InterPro" id="IPR038565">
    <property type="entry name" value="CLIP_sf"/>
</dbReference>
<dbReference type="InterPro" id="IPR043504">
    <property type="entry name" value="Peptidase_S1_PA_chymotrypsin"/>
</dbReference>
<dbReference type="InterPro" id="IPR051487">
    <property type="entry name" value="Ser/Thr_Proteases_Immune/Dev"/>
</dbReference>
<dbReference type="PROSITE" id="PS00135">
    <property type="entry name" value="TRYPSIN_SER"/>
    <property type="match status" value="2"/>
</dbReference>
<dbReference type="Gene3D" id="2.40.10.10">
    <property type="entry name" value="Trypsin-like serine proteases"/>
    <property type="match status" value="4"/>
</dbReference>
<dbReference type="FunFam" id="2.40.10.10:FF:000054">
    <property type="entry name" value="Complement C1r subcomponent"/>
    <property type="match status" value="1"/>
</dbReference>
<dbReference type="InterPro" id="IPR022700">
    <property type="entry name" value="CLIP"/>
</dbReference>
<dbReference type="EMBL" id="AGBW02009696">
    <property type="protein sequence ID" value="OWR50099.1"/>
    <property type="molecule type" value="Genomic_DNA"/>
</dbReference>
<dbReference type="SMART" id="SM00020">
    <property type="entry name" value="Tryp_SPc"/>
    <property type="match status" value="2"/>
</dbReference>
<dbReference type="PROSITE" id="PS00134">
    <property type="entry name" value="TRYPSIN_HIS"/>
    <property type="match status" value="2"/>
</dbReference>
<evidence type="ECO:0000313" key="14">
    <source>
        <dbReference type="EMBL" id="OWR50099.1"/>
    </source>
</evidence>
<dbReference type="GO" id="GO:0006508">
    <property type="term" value="P:proteolysis"/>
    <property type="evidence" value="ECO:0007669"/>
    <property type="project" value="UniProtKB-KW"/>
</dbReference>
<dbReference type="FunFam" id="2.40.10.10:FF:000002">
    <property type="entry name" value="Transmembrane protease serine"/>
    <property type="match status" value="1"/>
</dbReference>